<dbReference type="GO" id="GO:0016787">
    <property type="term" value="F:hydrolase activity"/>
    <property type="evidence" value="ECO:0007669"/>
    <property type="project" value="UniProtKB-KW"/>
</dbReference>
<evidence type="ECO:0000313" key="2">
    <source>
        <dbReference type="Proteomes" id="UP000613011"/>
    </source>
</evidence>
<name>A0A936ZMG6_9BURK</name>
<gene>
    <name evidence="1" type="ORF">JI739_00865</name>
</gene>
<accession>A0A936ZMG6</accession>
<dbReference type="Proteomes" id="UP000613011">
    <property type="component" value="Unassembled WGS sequence"/>
</dbReference>
<dbReference type="InterPro" id="IPR018550">
    <property type="entry name" value="Lipid-A_deacylase-rel"/>
</dbReference>
<evidence type="ECO:0000313" key="1">
    <source>
        <dbReference type="EMBL" id="MBL0418886.1"/>
    </source>
</evidence>
<dbReference type="AlphaFoldDB" id="A0A936ZMG6"/>
<dbReference type="EMBL" id="JAEQNA010000001">
    <property type="protein sequence ID" value="MBL0418886.1"/>
    <property type="molecule type" value="Genomic_DNA"/>
</dbReference>
<dbReference type="Gene3D" id="2.40.160.20">
    <property type="match status" value="1"/>
</dbReference>
<sequence length="193" mass="20981">MLLGAAALAAQAQAQVQTRSPHPADHWEFAVESGWLAKVRDNSPHEYRIVPVQAVWRSPVFAEVWRGAAGERLVLRHRLALVSEFIRNGPEDYYVAFAGAPSLQLWSADGRQAAFLEVGGGAGFVNSKGVPGGQGQDLSFNWFAHLGWRRQLDARLGVTAGAYFTHHSNLGMTDPNPGIDVLGLNIGVVWTLD</sequence>
<dbReference type="Pfam" id="PF09411">
    <property type="entry name" value="PagL"/>
    <property type="match status" value="1"/>
</dbReference>
<proteinExistence type="predicted"/>
<protein>
    <submittedName>
        <fullName evidence="1">Acyloxyacyl hydrolase</fullName>
    </submittedName>
</protein>
<keyword evidence="2" id="KW-1185">Reference proteome</keyword>
<organism evidence="1 2">
    <name type="scientific">Ramlibacter aurantiacus</name>
    <dbReference type="NCBI Taxonomy" id="2801330"/>
    <lineage>
        <taxon>Bacteria</taxon>
        <taxon>Pseudomonadati</taxon>
        <taxon>Pseudomonadota</taxon>
        <taxon>Betaproteobacteria</taxon>
        <taxon>Burkholderiales</taxon>
        <taxon>Comamonadaceae</taxon>
        <taxon>Ramlibacter</taxon>
    </lineage>
</organism>
<reference evidence="1" key="1">
    <citation type="submission" date="2021-01" db="EMBL/GenBank/DDBJ databases">
        <title>Ramlibacter sp. strain AW1 16S ribosomal RNA gene Genome sequencing and assembly.</title>
        <authorList>
            <person name="Kang M."/>
        </authorList>
    </citation>
    <scope>NUCLEOTIDE SEQUENCE</scope>
    <source>
        <strain evidence="1">AW1</strain>
    </source>
</reference>
<keyword evidence="1" id="KW-0378">Hydrolase</keyword>
<comment type="caution">
    <text evidence="1">The sequence shown here is derived from an EMBL/GenBank/DDBJ whole genome shotgun (WGS) entry which is preliminary data.</text>
</comment>